<sequence length="136" mass="15675">MLSFRCRPKKSRIRPWEVVTQASVRPVPMFYDDEDLDIVASSDADTVGTYVFEVRHVEQPTSLQNAVVFARQQLLQEVAKKGYNILLVESWSLTLHRRGKQHRIEVQYTGRPARVSGKPPRARPPPYMGVLQSHLY</sequence>
<name>A0A0D7A622_9AGAR</name>
<evidence type="ECO:0000256" key="1">
    <source>
        <dbReference type="SAM" id="MobiDB-lite"/>
    </source>
</evidence>
<keyword evidence="3" id="KW-1185">Reference proteome</keyword>
<reference evidence="2 3" key="1">
    <citation type="journal article" date="2015" name="Fungal Genet. Biol.">
        <title>Evolution of novel wood decay mechanisms in Agaricales revealed by the genome sequences of Fistulina hepatica and Cylindrobasidium torrendii.</title>
        <authorList>
            <person name="Floudas D."/>
            <person name="Held B.W."/>
            <person name="Riley R."/>
            <person name="Nagy L.G."/>
            <person name="Koehler G."/>
            <person name="Ransdell A.S."/>
            <person name="Younus H."/>
            <person name="Chow J."/>
            <person name="Chiniquy J."/>
            <person name="Lipzen A."/>
            <person name="Tritt A."/>
            <person name="Sun H."/>
            <person name="Haridas S."/>
            <person name="LaButti K."/>
            <person name="Ohm R.A."/>
            <person name="Kues U."/>
            <person name="Blanchette R.A."/>
            <person name="Grigoriev I.V."/>
            <person name="Minto R.E."/>
            <person name="Hibbett D.S."/>
        </authorList>
    </citation>
    <scope>NUCLEOTIDE SEQUENCE [LARGE SCALE GENOMIC DNA]</scope>
    <source>
        <strain evidence="2 3">ATCC 64428</strain>
    </source>
</reference>
<dbReference type="AlphaFoldDB" id="A0A0D7A622"/>
<protein>
    <submittedName>
        <fullName evidence="2">Uncharacterized protein</fullName>
    </submittedName>
</protein>
<feature type="region of interest" description="Disordered" evidence="1">
    <location>
        <begin position="112"/>
        <end position="136"/>
    </location>
</feature>
<gene>
    <name evidence="2" type="ORF">FISHEDRAFT_49449</name>
</gene>
<dbReference type="EMBL" id="KN882048">
    <property type="protein sequence ID" value="KIY45341.1"/>
    <property type="molecule type" value="Genomic_DNA"/>
</dbReference>
<dbReference type="OrthoDB" id="3349961at2759"/>
<evidence type="ECO:0000313" key="3">
    <source>
        <dbReference type="Proteomes" id="UP000054144"/>
    </source>
</evidence>
<proteinExistence type="predicted"/>
<organism evidence="2 3">
    <name type="scientific">Fistulina hepatica ATCC 64428</name>
    <dbReference type="NCBI Taxonomy" id="1128425"/>
    <lineage>
        <taxon>Eukaryota</taxon>
        <taxon>Fungi</taxon>
        <taxon>Dikarya</taxon>
        <taxon>Basidiomycota</taxon>
        <taxon>Agaricomycotina</taxon>
        <taxon>Agaricomycetes</taxon>
        <taxon>Agaricomycetidae</taxon>
        <taxon>Agaricales</taxon>
        <taxon>Fistulinaceae</taxon>
        <taxon>Fistulina</taxon>
    </lineage>
</organism>
<evidence type="ECO:0000313" key="2">
    <source>
        <dbReference type="EMBL" id="KIY45341.1"/>
    </source>
</evidence>
<dbReference type="Proteomes" id="UP000054144">
    <property type="component" value="Unassembled WGS sequence"/>
</dbReference>
<accession>A0A0D7A622</accession>